<name>A0A8J7CDT8_9CYAN</name>
<keyword evidence="1" id="KW-1133">Transmembrane helix</keyword>
<keyword evidence="3" id="KW-1185">Reference proteome</keyword>
<feature type="transmembrane region" description="Helical" evidence="1">
    <location>
        <begin position="12"/>
        <end position="32"/>
    </location>
</feature>
<organism evidence="2 3">
    <name type="scientific">Iningainema tapete BLCC-T55</name>
    <dbReference type="NCBI Taxonomy" id="2748662"/>
    <lineage>
        <taxon>Bacteria</taxon>
        <taxon>Bacillati</taxon>
        <taxon>Cyanobacteriota</taxon>
        <taxon>Cyanophyceae</taxon>
        <taxon>Nostocales</taxon>
        <taxon>Scytonemataceae</taxon>
        <taxon>Iningainema tapete</taxon>
    </lineage>
</organism>
<dbReference type="Proteomes" id="UP000629098">
    <property type="component" value="Unassembled WGS sequence"/>
</dbReference>
<reference evidence="2" key="1">
    <citation type="submission" date="2020-09" db="EMBL/GenBank/DDBJ databases">
        <title>Iningainema tapete sp. nov. (Scytonemataceae, Cyanobacteria) from greenhouses in central Florida (USA) produces two types of nodularin with biosynthetic potential for microcystin-LR and anabaenopeptins.</title>
        <authorList>
            <person name="Berthold D.E."/>
            <person name="Lefler F.W."/>
            <person name="Huang I.-S."/>
            <person name="Abdulla H."/>
            <person name="Zimba P.V."/>
            <person name="Laughinghouse H.D. IV."/>
        </authorList>
    </citation>
    <scope>NUCLEOTIDE SEQUENCE</scope>
    <source>
        <strain evidence="2">BLCCT55</strain>
    </source>
</reference>
<comment type="caution">
    <text evidence="2">The sequence shown here is derived from an EMBL/GenBank/DDBJ whole genome shotgun (WGS) entry which is preliminary data.</text>
</comment>
<keyword evidence="1" id="KW-0472">Membrane</keyword>
<dbReference type="EMBL" id="JACXAE010000049">
    <property type="protein sequence ID" value="MBD2773070.1"/>
    <property type="molecule type" value="Genomic_DNA"/>
</dbReference>
<evidence type="ECO:0000256" key="1">
    <source>
        <dbReference type="SAM" id="Phobius"/>
    </source>
</evidence>
<accession>A0A8J7CDT8</accession>
<dbReference type="AlphaFoldDB" id="A0A8J7CDT8"/>
<gene>
    <name evidence="2" type="ORF">ICL16_13595</name>
</gene>
<dbReference type="RefSeq" id="WP_190828431.1">
    <property type="nucleotide sequence ID" value="NZ_CAWPPI010000049.1"/>
</dbReference>
<evidence type="ECO:0000313" key="2">
    <source>
        <dbReference type="EMBL" id="MBD2773070.1"/>
    </source>
</evidence>
<protein>
    <submittedName>
        <fullName evidence="2">Uncharacterized protein</fullName>
    </submittedName>
</protein>
<keyword evidence="1" id="KW-0812">Transmembrane</keyword>
<evidence type="ECO:0000313" key="3">
    <source>
        <dbReference type="Proteomes" id="UP000629098"/>
    </source>
</evidence>
<sequence>MDKQDKQKEFRRNLTIFGLVSGLTIVSLFAGLSEIRRHDAEMLQSSTNST</sequence>
<proteinExistence type="predicted"/>